<proteinExistence type="inferred from homology"/>
<dbReference type="GO" id="GO:0018114">
    <property type="term" value="F:threonine racemase activity"/>
    <property type="evidence" value="ECO:0007669"/>
    <property type="project" value="TreeGrafter"/>
</dbReference>
<dbReference type="Proteomes" id="UP000469159">
    <property type="component" value="Unassembled WGS sequence"/>
</dbReference>
<name>A0A6I4UU88_9SPHN</name>
<dbReference type="GO" id="GO:0003941">
    <property type="term" value="F:L-serine ammonia-lyase activity"/>
    <property type="evidence" value="ECO:0007669"/>
    <property type="project" value="TreeGrafter"/>
</dbReference>
<dbReference type="GO" id="GO:0030378">
    <property type="term" value="F:serine racemase activity"/>
    <property type="evidence" value="ECO:0007669"/>
    <property type="project" value="TreeGrafter"/>
</dbReference>
<dbReference type="OrthoDB" id="9811476at2"/>
<dbReference type="Pfam" id="PF00291">
    <property type="entry name" value="PALP"/>
    <property type="match status" value="1"/>
</dbReference>
<evidence type="ECO:0000259" key="5">
    <source>
        <dbReference type="Pfam" id="PF00291"/>
    </source>
</evidence>
<evidence type="ECO:0000313" key="6">
    <source>
        <dbReference type="EMBL" id="MXP41309.1"/>
    </source>
</evidence>
<gene>
    <name evidence="6" type="ORF">GRI75_06600</name>
</gene>
<dbReference type="PANTHER" id="PTHR43050">
    <property type="entry name" value="SERINE / THREONINE RACEMASE FAMILY MEMBER"/>
    <property type="match status" value="1"/>
</dbReference>
<keyword evidence="7" id="KW-1185">Reference proteome</keyword>
<dbReference type="RefSeq" id="WP_160746169.1">
    <property type="nucleotide sequence ID" value="NZ_WTYK01000003.1"/>
</dbReference>
<dbReference type="GO" id="GO:0005524">
    <property type="term" value="F:ATP binding"/>
    <property type="evidence" value="ECO:0007669"/>
    <property type="project" value="TreeGrafter"/>
</dbReference>
<organism evidence="6 7">
    <name type="scientific">Croceibacterium soli</name>
    <dbReference type="NCBI Taxonomy" id="1739690"/>
    <lineage>
        <taxon>Bacteria</taxon>
        <taxon>Pseudomonadati</taxon>
        <taxon>Pseudomonadota</taxon>
        <taxon>Alphaproteobacteria</taxon>
        <taxon>Sphingomonadales</taxon>
        <taxon>Erythrobacteraceae</taxon>
        <taxon>Croceibacterium</taxon>
    </lineage>
</organism>
<dbReference type="FunFam" id="3.40.50.1100:FF:000005">
    <property type="entry name" value="Threonine dehydratase catabolic"/>
    <property type="match status" value="1"/>
</dbReference>
<evidence type="ECO:0000256" key="1">
    <source>
        <dbReference type="ARBA" id="ARBA00001933"/>
    </source>
</evidence>
<comment type="cofactor">
    <cofactor evidence="1">
        <name>pyridoxal 5'-phosphate</name>
        <dbReference type="ChEBI" id="CHEBI:597326"/>
    </cofactor>
</comment>
<dbReference type="EMBL" id="WTYK01000003">
    <property type="protein sequence ID" value="MXP41309.1"/>
    <property type="molecule type" value="Genomic_DNA"/>
</dbReference>
<protein>
    <submittedName>
        <fullName evidence="6">Pyridoxal-phosphate dependent enzyme</fullName>
    </submittedName>
</protein>
<dbReference type="GO" id="GO:0070179">
    <property type="term" value="P:D-serine biosynthetic process"/>
    <property type="evidence" value="ECO:0007669"/>
    <property type="project" value="TreeGrafter"/>
</dbReference>
<sequence length="326" mass="33560">MTTPPAPRAPTREGIADAMRKIAEILPPTPLLRVEIGDSVLWAKAESLQPIGAFKLRGAWHRLTALSEEERARGVVAVSSGNHAQGVAWAAKRLGIAATIVMPNDAPEVKLAGTRALGAEVVLYDRPGGELRDDVAARLCAERGAVLVHAYGDPWVIEGQGTAGIEIAAQMTALAGGPPTRIVTPCGGGGLASGLSLACPDAEIVIAEPKGWDDFARSLAAGEIVPVGPNPPPTACDALQTLATYPINFAVLKDRASPGLSVSEAEVRTAQRFAFSRLQLVLEPGGAVALAAVLAGKVATDGRTAIMLSGGNVDPAAYARVIASLD</sequence>
<reference evidence="6 7" key="1">
    <citation type="submission" date="2019-12" db="EMBL/GenBank/DDBJ databases">
        <title>Genomic-based taxomic classification of the family Erythrobacteraceae.</title>
        <authorList>
            <person name="Xu L."/>
        </authorList>
    </citation>
    <scope>NUCLEOTIDE SEQUENCE [LARGE SCALE GENOMIC DNA]</scope>
    <source>
        <strain evidence="6 7">MCCC 1K02066</strain>
    </source>
</reference>
<dbReference type="AlphaFoldDB" id="A0A6I4UU88"/>
<keyword evidence="4" id="KW-0456">Lyase</keyword>
<comment type="similarity">
    <text evidence="2">Belongs to the serine/threonine dehydratase family.</text>
</comment>
<dbReference type="PANTHER" id="PTHR43050:SF1">
    <property type="entry name" value="SERINE RACEMASE"/>
    <property type="match status" value="1"/>
</dbReference>
<dbReference type="InterPro" id="IPR001926">
    <property type="entry name" value="TrpB-like_PALP"/>
</dbReference>
<accession>A0A6I4UU88</accession>
<comment type="caution">
    <text evidence="6">The sequence shown here is derived from an EMBL/GenBank/DDBJ whole genome shotgun (WGS) entry which is preliminary data.</text>
</comment>
<evidence type="ECO:0000313" key="7">
    <source>
        <dbReference type="Proteomes" id="UP000469159"/>
    </source>
</evidence>
<keyword evidence="3" id="KW-0663">Pyridoxal phosphate</keyword>
<evidence type="ECO:0000256" key="3">
    <source>
        <dbReference type="ARBA" id="ARBA00022898"/>
    </source>
</evidence>
<feature type="domain" description="Tryptophan synthase beta chain-like PALP" evidence="5">
    <location>
        <begin position="27"/>
        <end position="310"/>
    </location>
</feature>
<dbReference type="SUPFAM" id="SSF53686">
    <property type="entry name" value="Tryptophan synthase beta subunit-like PLP-dependent enzymes"/>
    <property type="match status" value="1"/>
</dbReference>
<evidence type="ECO:0000256" key="2">
    <source>
        <dbReference type="ARBA" id="ARBA00010869"/>
    </source>
</evidence>
<dbReference type="Gene3D" id="3.40.50.1100">
    <property type="match status" value="2"/>
</dbReference>
<dbReference type="InterPro" id="IPR036052">
    <property type="entry name" value="TrpB-like_PALP_sf"/>
</dbReference>
<dbReference type="GO" id="GO:0030170">
    <property type="term" value="F:pyridoxal phosphate binding"/>
    <property type="evidence" value="ECO:0007669"/>
    <property type="project" value="TreeGrafter"/>
</dbReference>
<evidence type="ECO:0000256" key="4">
    <source>
        <dbReference type="ARBA" id="ARBA00023239"/>
    </source>
</evidence>
<dbReference type="GO" id="GO:0000287">
    <property type="term" value="F:magnesium ion binding"/>
    <property type="evidence" value="ECO:0007669"/>
    <property type="project" value="TreeGrafter"/>
</dbReference>